<proteinExistence type="predicted"/>
<protein>
    <submittedName>
        <fullName evidence="2">Uncharacterized protein</fullName>
    </submittedName>
</protein>
<keyword evidence="1" id="KW-0472">Membrane</keyword>
<comment type="caution">
    <text evidence="2">The sequence shown here is derived from an EMBL/GenBank/DDBJ whole genome shotgun (WGS) entry which is preliminary data.</text>
</comment>
<organism evidence="2 3">
    <name type="scientific">Carya illinoinensis</name>
    <name type="common">Pecan</name>
    <dbReference type="NCBI Taxonomy" id="32201"/>
    <lineage>
        <taxon>Eukaryota</taxon>
        <taxon>Viridiplantae</taxon>
        <taxon>Streptophyta</taxon>
        <taxon>Embryophyta</taxon>
        <taxon>Tracheophyta</taxon>
        <taxon>Spermatophyta</taxon>
        <taxon>Magnoliopsida</taxon>
        <taxon>eudicotyledons</taxon>
        <taxon>Gunneridae</taxon>
        <taxon>Pentapetalae</taxon>
        <taxon>rosids</taxon>
        <taxon>fabids</taxon>
        <taxon>Fagales</taxon>
        <taxon>Juglandaceae</taxon>
        <taxon>Carya</taxon>
    </lineage>
</organism>
<dbReference type="EMBL" id="CM031825">
    <property type="protein sequence ID" value="KAG6729443.1"/>
    <property type="molecule type" value="Genomic_DNA"/>
</dbReference>
<evidence type="ECO:0000256" key="1">
    <source>
        <dbReference type="SAM" id="Phobius"/>
    </source>
</evidence>
<dbReference type="Proteomes" id="UP000811246">
    <property type="component" value="Chromosome 1"/>
</dbReference>
<name>A0A922K1S3_CARIL</name>
<evidence type="ECO:0000313" key="2">
    <source>
        <dbReference type="EMBL" id="KAG6729443.1"/>
    </source>
</evidence>
<evidence type="ECO:0000313" key="3">
    <source>
        <dbReference type="Proteomes" id="UP000811246"/>
    </source>
</evidence>
<keyword evidence="1" id="KW-0812">Transmembrane</keyword>
<sequence length="47" mass="5889">MLSLIDHRPFLSSFFFFFFFALFSFKKHDRFHCRFRFCCCKLKVLLN</sequence>
<keyword evidence="1" id="KW-1133">Transmembrane helix</keyword>
<accession>A0A922K1S3</accession>
<feature type="transmembrane region" description="Helical" evidence="1">
    <location>
        <begin position="6"/>
        <end position="25"/>
    </location>
</feature>
<gene>
    <name evidence="2" type="ORF">I3842_01G030300</name>
</gene>
<dbReference type="AlphaFoldDB" id="A0A922K1S3"/>
<reference evidence="2" key="1">
    <citation type="submission" date="2021-01" db="EMBL/GenBank/DDBJ databases">
        <authorList>
            <person name="Lovell J.T."/>
            <person name="Bentley N."/>
            <person name="Bhattarai G."/>
            <person name="Jenkins J.W."/>
            <person name="Sreedasyam A."/>
            <person name="Alarcon Y."/>
            <person name="Bock C."/>
            <person name="Boston L."/>
            <person name="Carlson J."/>
            <person name="Cervantes K."/>
            <person name="Clermont K."/>
            <person name="Krom N."/>
            <person name="Kubenka K."/>
            <person name="Mamidi S."/>
            <person name="Mattison C."/>
            <person name="Monteros M."/>
            <person name="Pisani C."/>
            <person name="Plott C."/>
            <person name="Rajasekar S."/>
            <person name="Rhein H.S."/>
            <person name="Rohla C."/>
            <person name="Song M."/>
            <person name="Hilaire R.S."/>
            <person name="Shu S."/>
            <person name="Wells L."/>
            <person name="Wang X."/>
            <person name="Webber J."/>
            <person name="Heerema R.J."/>
            <person name="Klein P."/>
            <person name="Conner P."/>
            <person name="Grauke L."/>
            <person name="Grimwood J."/>
            <person name="Schmutz J."/>
            <person name="Randall J.J."/>
        </authorList>
    </citation>
    <scope>NUCLEOTIDE SEQUENCE</scope>
    <source>
        <tissue evidence="2">Leaf</tissue>
    </source>
</reference>